<dbReference type="PANTHER" id="PTHR43525">
    <property type="entry name" value="PROTEIN MALY"/>
    <property type="match status" value="1"/>
</dbReference>
<evidence type="ECO:0000256" key="5">
    <source>
        <dbReference type="ARBA" id="ARBA00037974"/>
    </source>
</evidence>
<evidence type="ECO:0000256" key="3">
    <source>
        <dbReference type="ARBA" id="ARBA00022898"/>
    </source>
</evidence>
<evidence type="ECO:0000313" key="8">
    <source>
        <dbReference type="Proteomes" id="UP000006190"/>
    </source>
</evidence>
<dbReference type="CDD" id="cd00609">
    <property type="entry name" value="AAT_like"/>
    <property type="match status" value="1"/>
</dbReference>
<gene>
    <name evidence="7" type="ORF">HMPREF9708_01434</name>
</gene>
<dbReference type="eggNOG" id="COG1168">
    <property type="taxonomic scope" value="Bacteria"/>
</dbReference>
<organism evidence="7 8">
    <name type="scientific">Facklamia languida CCUG 37842</name>
    <dbReference type="NCBI Taxonomy" id="883113"/>
    <lineage>
        <taxon>Bacteria</taxon>
        <taxon>Bacillati</taxon>
        <taxon>Bacillota</taxon>
        <taxon>Bacilli</taxon>
        <taxon>Lactobacillales</taxon>
        <taxon>Aerococcaceae</taxon>
        <taxon>Facklamia</taxon>
    </lineage>
</organism>
<keyword evidence="3" id="KW-0663">Pyridoxal phosphate</keyword>
<keyword evidence="8" id="KW-1185">Reference proteome</keyword>
<dbReference type="InterPro" id="IPR004839">
    <property type="entry name" value="Aminotransferase_I/II_large"/>
</dbReference>
<dbReference type="EC" id="4.4.1.13" evidence="2"/>
<evidence type="ECO:0000256" key="2">
    <source>
        <dbReference type="ARBA" id="ARBA00012224"/>
    </source>
</evidence>
<evidence type="ECO:0000256" key="1">
    <source>
        <dbReference type="ARBA" id="ARBA00001933"/>
    </source>
</evidence>
<evidence type="ECO:0000256" key="4">
    <source>
        <dbReference type="ARBA" id="ARBA00023239"/>
    </source>
</evidence>
<comment type="similarity">
    <text evidence="5">Belongs to the class-II pyridoxal-phosphate-dependent aminotransferase family. MalY/PatB cystathionine beta-lyase subfamily.</text>
</comment>
<evidence type="ECO:0000259" key="6">
    <source>
        <dbReference type="Pfam" id="PF00155"/>
    </source>
</evidence>
<protein>
    <recommendedName>
        <fullName evidence="2">cysteine-S-conjugate beta-lyase</fullName>
        <ecNumber evidence="2">4.4.1.13</ecNumber>
    </recommendedName>
</protein>
<dbReference type="PANTHER" id="PTHR43525:SF1">
    <property type="entry name" value="PROTEIN MALY"/>
    <property type="match status" value="1"/>
</dbReference>
<keyword evidence="4" id="KW-0456">Lyase</keyword>
<dbReference type="InterPro" id="IPR051798">
    <property type="entry name" value="Class-II_PLP-Dep_Aminotrans"/>
</dbReference>
<sequence>MTYDFDTFIDRLKSYSSKWKLMEAGKPNIPSGVVPMSTAEMEFATAPEILQGLQAYLENPGFLGYNVPTSEYAESVLDWHKKYHQLSLNQEWLVPTPGVLPGLSMAMQLLTEAGEGVIIFNPVYHAFNGITRNYGRKIVNIPLKEKDLNYSIDWEFFEQAAQSEQNKLLLLCNPHNPIGRVWKVEELDRVVEICQKHHLAIISDEMWQDWYYGDRSHHSMLRYVDQIEHLVVCTSPSKTFNFGGLKVASTWIANLGLRQEFIKMLMQRYYFVNIIGLEATRIAYQQAQPWFEAAKSYVWQNLELVVSFLNELPRIKTQLPEFGYSVWVDFRELEMTPDELTSFLIDNAQIVGTHGSSINEDGNGFVRLNIAMPRHKLQESLERLKSSLDLL</sequence>
<dbReference type="AlphaFoldDB" id="H3NKP5"/>
<reference evidence="7 8" key="1">
    <citation type="submission" date="2012-01" db="EMBL/GenBank/DDBJ databases">
        <title>The Genome Sequence of Facklamia languida CCUG 37842.</title>
        <authorList>
            <consortium name="The Broad Institute Genome Sequencing Platform"/>
            <person name="Earl A."/>
            <person name="Ward D."/>
            <person name="Feldgarden M."/>
            <person name="Gevers D."/>
            <person name="Huys G."/>
            <person name="Young S.K."/>
            <person name="Zeng Q."/>
            <person name="Gargeya S."/>
            <person name="Fitzgerald M."/>
            <person name="Haas B."/>
            <person name="Abouelleil A."/>
            <person name="Alvarado L."/>
            <person name="Arachchi H.M."/>
            <person name="Berlin A."/>
            <person name="Chapman S.B."/>
            <person name="Gearin G."/>
            <person name="Goldberg J."/>
            <person name="Griggs A."/>
            <person name="Gujja S."/>
            <person name="Hansen M."/>
            <person name="Heiman D."/>
            <person name="Howarth C."/>
            <person name="Larimer J."/>
            <person name="Lui A."/>
            <person name="MacDonald P.J.P."/>
            <person name="McCowen C."/>
            <person name="Montmayeur A."/>
            <person name="Murphy C."/>
            <person name="Neiman D."/>
            <person name="Pearson M."/>
            <person name="Priest M."/>
            <person name="Roberts A."/>
            <person name="Saif S."/>
            <person name="Shea T."/>
            <person name="Sisk P."/>
            <person name="Stolte C."/>
            <person name="Sykes S."/>
            <person name="Wortman J."/>
            <person name="Nusbaum C."/>
            <person name="Birren B."/>
        </authorList>
    </citation>
    <scope>NUCLEOTIDE SEQUENCE [LARGE SCALE GENOMIC DNA]</scope>
    <source>
        <strain evidence="7 8">CCUG 37842</strain>
    </source>
</reference>
<dbReference type="InterPro" id="IPR015421">
    <property type="entry name" value="PyrdxlP-dep_Trfase_major"/>
</dbReference>
<dbReference type="GO" id="GO:0030170">
    <property type="term" value="F:pyridoxal phosphate binding"/>
    <property type="evidence" value="ECO:0007669"/>
    <property type="project" value="InterPro"/>
</dbReference>
<comment type="cofactor">
    <cofactor evidence="1">
        <name>pyridoxal 5'-phosphate</name>
        <dbReference type="ChEBI" id="CHEBI:597326"/>
    </cofactor>
</comment>
<accession>H3NKP5</accession>
<name>H3NKP5_9LACT</name>
<feature type="domain" description="Aminotransferase class I/classII large" evidence="6">
    <location>
        <begin position="33"/>
        <end position="384"/>
    </location>
</feature>
<dbReference type="PATRIC" id="fig|883113.3.peg.1432"/>
<comment type="caution">
    <text evidence="7">The sequence shown here is derived from an EMBL/GenBank/DDBJ whole genome shotgun (WGS) entry which is preliminary data.</text>
</comment>
<dbReference type="InterPro" id="IPR015422">
    <property type="entry name" value="PyrdxlP-dep_Trfase_small"/>
</dbReference>
<dbReference type="Gene3D" id="3.40.640.10">
    <property type="entry name" value="Type I PLP-dependent aspartate aminotransferase-like (Major domain)"/>
    <property type="match status" value="1"/>
</dbReference>
<dbReference type="Gene3D" id="3.90.1150.10">
    <property type="entry name" value="Aspartate Aminotransferase, domain 1"/>
    <property type="match status" value="1"/>
</dbReference>
<dbReference type="Proteomes" id="UP000006190">
    <property type="component" value="Unassembled WGS sequence"/>
</dbReference>
<dbReference type="InterPro" id="IPR015424">
    <property type="entry name" value="PyrdxlP-dep_Trfase"/>
</dbReference>
<dbReference type="OrthoDB" id="9802872at2"/>
<dbReference type="Pfam" id="PF00155">
    <property type="entry name" value="Aminotran_1_2"/>
    <property type="match status" value="1"/>
</dbReference>
<dbReference type="HOGENOM" id="CLU_017584_15_0_9"/>
<dbReference type="STRING" id="883113.HMPREF9708_01434"/>
<dbReference type="SUPFAM" id="SSF53383">
    <property type="entry name" value="PLP-dependent transferases"/>
    <property type="match status" value="1"/>
</dbReference>
<dbReference type="GO" id="GO:0047804">
    <property type="term" value="F:cysteine-S-conjugate beta-lyase activity"/>
    <property type="evidence" value="ECO:0007669"/>
    <property type="project" value="UniProtKB-EC"/>
</dbReference>
<evidence type="ECO:0000313" key="7">
    <source>
        <dbReference type="EMBL" id="EHR36173.1"/>
    </source>
</evidence>
<dbReference type="RefSeq" id="WP_006309646.1">
    <property type="nucleotide sequence ID" value="NZ_JH601133.1"/>
</dbReference>
<proteinExistence type="inferred from homology"/>
<dbReference type="EMBL" id="AGEG01000016">
    <property type="protein sequence ID" value="EHR36173.1"/>
    <property type="molecule type" value="Genomic_DNA"/>
</dbReference>